<reference evidence="2" key="1">
    <citation type="journal article" date="2019" name="Int. J. Syst. Evol. Microbiol.">
        <title>The Global Catalogue of Microorganisms (GCM) 10K type strain sequencing project: providing services to taxonomists for standard genome sequencing and annotation.</title>
        <authorList>
            <consortium name="The Broad Institute Genomics Platform"/>
            <consortium name="The Broad Institute Genome Sequencing Center for Infectious Disease"/>
            <person name="Wu L."/>
            <person name="Ma J."/>
        </authorList>
    </citation>
    <scope>NUCLEOTIDE SEQUENCE [LARGE SCALE GENOMIC DNA]</scope>
    <source>
        <strain evidence="2">NBRC 101365</strain>
    </source>
</reference>
<accession>A0ABQ6CMF6</accession>
<organism evidence="1 2">
    <name type="scientific">Labrys miyagiensis</name>
    <dbReference type="NCBI Taxonomy" id="346912"/>
    <lineage>
        <taxon>Bacteria</taxon>
        <taxon>Pseudomonadati</taxon>
        <taxon>Pseudomonadota</taxon>
        <taxon>Alphaproteobacteria</taxon>
        <taxon>Hyphomicrobiales</taxon>
        <taxon>Xanthobacteraceae</taxon>
        <taxon>Labrys</taxon>
    </lineage>
</organism>
<dbReference type="Proteomes" id="UP001156882">
    <property type="component" value="Unassembled WGS sequence"/>
</dbReference>
<dbReference type="EMBL" id="BSPC01000026">
    <property type="protein sequence ID" value="GLS19889.1"/>
    <property type="molecule type" value="Genomic_DNA"/>
</dbReference>
<keyword evidence="2" id="KW-1185">Reference proteome</keyword>
<name>A0ABQ6CMF6_9HYPH</name>
<protein>
    <submittedName>
        <fullName evidence="1">Uncharacterized protein</fullName>
    </submittedName>
</protein>
<evidence type="ECO:0000313" key="1">
    <source>
        <dbReference type="EMBL" id="GLS19889.1"/>
    </source>
</evidence>
<proteinExistence type="predicted"/>
<sequence>MLADLIANDGELLPEMRLSDCLRQQLNLSQAAQNSEKLRRILKAVRRFEYLDFAVRRTRGGHMAMQAAVVLNEHIPTGWHQDLLQALKAVKEAIAKWQAA</sequence>
<comment type="caution">
    <text evidence="1">The sequence shown here is derived from an EMBL/GenBank/DDBJ whole genome shotgun (WGS) entry which is preliminary data.</text>
</comment>
<gene>
    <name evidence="1" type="ORF">GCM10007874_29060</name>
</gene>
<evidence type="ECO:0000313" key="2">
    <source>
        <dbReference type="Proteomes" id="UP001156882"/>
    </source>
</evidence>